<reference evidence="1 2" key="1">
    <citation type="submission" date="2018-05" db="EMBL/GenBank/DDBJ databases">
        <title>Genomic Encyclopedia of Type Strains, Phase IV (KMG-IV): sequencing the most valuable type-strain genomes for metagenomic binning, comparative biology and taxonomic classification.</title>
        <authorList>
            <person name="Goeker M."/>
        </authorList>
    </citation>
    <scope>NUCLEOTIDE SEQUENCE [LARGE SCALE GENOMIC DNA]</scope>
    <source>
        <strain evidence="1 2">DSM 16791</strain>
    </source>
</reference>
<comment type="caution">
    <text evidence="1">The sequence shown here is derived from an EMBL/GenBank/DDBJ whole genome shotgun (WGS) entry which is preliminary data.</text>
</comment>
<sequence>MQSWIWAIPRPEGAKPCADYSDGKVRIHSYEIKEDAPLTVSRPDDIILNIGRRSLKRLDGYRCLPNVIRTPLLDEPLSGIVSRFAGADVQYLPATVEARDGVTTCYRLARPLVHLPCLDPDRSDVSWVVPGESVAMARHIEFRPGCLGDRHFVRDSYTHFTVVSEALKDALLETRDPGLFFIEPEN</sequence>
<proteinExistence type="predicted"/>
<keyword evidence="2" id="KW-1185">Reference proteome</keyword>
<organism evidence="1 2">
    <name type="scientific">Hoeflea marina</name>
    <dbReference type="NCBI Taxonomy" id="274592"/>
    <lineage>
        <taxon>Bacteria</taxon>
        <taxon>Pseudomonadati</taxon>
        <taxon>Pseudomonadota</taxon>
        <taxon>Alphaproteobacteria</taxon>
        <taxon>Hyphomicrobiales</taxon>
        <taxon>Rhizobiaceae</taxon>
        <taxon>Hoeflea</taxon>
    </lineage>
</organism>
<gene>
    <name evidence="1" type="ORF">DFR52_1011157</name>
</gene>
<dbReference type="AlphaFoldDB" id="A0A317PTI4"/>
<name>A0A317PTI4_9HYPH</name>
<evidence type="ECO:0000313" key="2">
    <source>
        <dbReference type="Proteomes" id="UP000246352"/>
    </source>
</evidence>
<protein>
    <submittedName>
        <fullName evidence="1">Uncharacterized protein</fullName>
    </submittedName>
</protein>
<evidence type="ECO:0000313" key="1">
    <source>
        <dbReference type="EMBL" id="PWW04459.1"/>
    </source>
</evidence>
<accession>A0A317PTI4</accession>
<dbReference type="Proteomes" id="UP000246352">
    <property type="component" value="Unassembled WGS sequence"/>
</dbReference>
<feature type="non-terminal residue" evidence="1">
    <location>
        <position position="186"/>
    </location>
</feature>
<dbReference type="EMBL" id="QGTR01000001">
    <property type="protein sequence ID" value="PWW04459.1"/>
    <property type="molecule type" value="Genomic_DNA"/>
</dbReference>